<protein>
    <recommendedName>
        <fullName evidence="1">Microcin J25-processing protein McjB C-terminal domain-containing protein</fullName>
    </recommendedName>
</protein>
<dbReference type="RefSeq" id="WP_190130993.1">
    <property type="nucleotide sequence ID" value="NZ_BNBD01000008.1"/>
</dbReference>
<dbReference type="Proteomes" id="UP000638313">
    <property type="component" value="Unassembled WGS sequence"/>
</dbReference>
<dbReference type="AlphaFoldDB" id="A0A919B6B2"/>
<proteinExistence type="predicted"/>
<organism evidence="2 3">
    <name type="scientific">Streptomyces mashuensis</name>
    <dbReference type="NCBI Taxonomy" id="33904"/>
    <lineage>
        <taxon>Bacteria</taxon>
        <taxon>Bacillati</taxon>
        <taxon>Actinomycetota</taxon>
        <taxon>Actinomycetes</taxon>
        <taxon>Kitasatosporales</taxon>
        <taxon>Streptomycetaceae</taxon>
        <taxon>Streptomyces</taxon>
    </lineage>
</organism>
<gene>
    <name evidence="2" type="ORF">GCM10010218_39760</name>
</gene>
<evidence type="ECO:0000313" key="2">
    <source>
        <dbReference type="EMBL" id="GHF54558.1"/>
    </source>
</evidence>
<dbReference type="Pfam" id="PF13471">
    <property type="entry name" value="Transglut_core3"/>
    <property type="match status" value="1"/>
</dbReference>
<dbReference type="NCBIfam" id="NF033537">
    <property type="entry name" value="lasso_biosyn_B2"/>
    <property type="match status" value="1"/>
</dbReference>
<dbReference type="InterPro" id="IPR053521">
    <property type="entry name" value="McjB-like"/>
</dbReference>
<reference evidence="2" key="1">
    <citation type="journal article" date="2014" name="Int. J. Syst. Evol. Microbiol.">
        <title>Complete genome sequence of Corynebacterium casei LMG S-19264T (=DSM 44701T), isolated from a smear-ripened cheese.</title>
        <authorList>
            <consortium name="US DOE Joint Genome Institute (JGI-PGF)"/>
            <person name="Walter F."/>
            <person name="Albersmeier A."/>
            <person name="Kalinowski J."/>
            <person name="Ruckert C."/>
        </authorList>
    </citation>
    <scope>NUCLEOTIDE SEQUENCE</scope>
    <source>
        <strain evidence="2">JCM 4059</strain>
    </source>
</reference>
<keyword evidence="3" id="KW-1185">Reference proteome</keyword>
<sequence>MSTPRALARPVGVPLAHRLAARAVLPLTFLLARMKPRRIAAVLGFLRRGAVPASTARAKAARDAVCAVSLSCAGPQGCLPRSLGATLVCRLWGEWPTWCTGVRVVPPFAAHAWIEADGRPVDERVPGDYFSRLLAVAPVGMRTPGGETPFRETP</sequence>
<reference evidence="2" key="2">
    <citation type="submission" date="2020-09" db="EMBL/GenBank/DDBJ databases">
        <authorList>
            <person name="Sun Q."/>
            <person name="Ohkuma M."/>
        </authorList>
    </citation>
    <scope>NUCLEOTIDE SEQUENCE</scope>
    <source>
        <strain evidence="2">JCM 4059</strain>
    </source>
</reference>
<evidence type="ECO:0000313" key="3">
    <source>
        <dbReference type="Proteomes" id="UP000638313"/>
    </source>
</evidence>
<dbReference type="EMBL" id="BNBD01000008">
    <property type="protein sequence ID" value="GHF54558.1"/>
    <property type="molecule type" value="Genomic_DNA"/>
</dbReference>
<evidence type="ECO:0000259" key="1">
    <source>
        <dbReference type="Pfam" id="PF13471"/>
    </source>
</evidence>
<dbReference type="InterPro" id="IPR032708">
    <property type="entry name" value="McjB_C"/>
</dbReference>
<accession>A0A919B6B2</accession>
<comment type="caution">
    <text evidence="2">The sequence shown here is derived from an EMBL/GenBank/DDBJ whole genome shotgun (WGS) entry which is preliminary data.</text>
</comment>
<feature type="domain" description="Microcin J25-processing protein McjB C-terminal" evidence="1">
    <location>
        <begin position="23"/>
        <end position="133"/>
    </location>
</feature>
<name>A0A919B6B2_9ACTN</name>